<reference evidence="2" key="1">
    <citation type="journal article" date="2014" name="Int. J. Syst. Evol. Microbiol.">
        <title>Complete genome sequence of Corynebacterium casei LMG S-19264T (=DSM 44701T), isolated from a smear-ripened cheese.</title>
        <authorList>
            <consortium name="US DOE Joint Genome Institute (JGI-PGF)"/>
            <person name="Walter F."/>
            <person name="Albersmeier A."/>
            <person name="Kalinowski J."/>
            <person name="Ruckert C."/>
        </authorList>
    </citation>
    <scope>NUCLEOTIDE SEQUENCE</scope>
    <source>
        <strain evidence="2">KCTC 23224</strain>
    </source>
</reference>
<dbReference type="InterPro" id="IPR027417">
    <property type="entry name" value="P-loop_NTPase"/>
</dbReference>
<dbReference type="EMBL" id="BMYF01000009">
    <property type="protein sequence ID" value="GHB36870.1"/>
    <property type="molecule type" value="Genomic_DNA"/>
</dbReference>
<protein>
    <recommendedName>
        <fullName evidence="1">PD-(D/E)XK endonuclease-like domain-containing protein</fullName>
    </recommendedName>
</protein>
<dbReference type="RefSeq" id="WP_189580917.1">
    <property type="nucleotide sequence ID" value="NZ_BMYF01000009.1"/>
</dbReference>
<dbReference type="AlphaFoldDB" id="A0A8J3CY23"/>
<organism evidence="2 3">
    <name type="scientific">Mongoliitalea lutea</name>
    <dbReference type="NCBI Taxonomy" id="849756"/>
    <lineage>
        <taxon>Bacteria</taxon>
        <taxon>Pseudomonadati</taxon>
        <taxon>Bacteroidota</taxon>
        <taxon>Cytophagia</taxon>
        <taxon>Cytophagales</taxon>
        <taxon>Cyclobacteriaceae</taxon>
        <taxon>Mongoliitalea</taxon>
    </lineage>
</organism>
<name>A0A8J3CY23_9BACT</name>
<evidence type="ECO:0000259" key="1">
    <source>
        <dbReference type="Pfam" id="PF12705"/>
    </source>
</evidence>
<proteinExistence type="predicted"/>
<comment type="caution">
    <text evidence="2">The sequence shown here is derived from an EMBL/GenBank/DDBJ whole genome shotgun (WGS) entry which is preliminary data.</text>
</comment>
<dbReference type="InterPro" id="IPR038726">
    <property type="entry name" value="PDDEXK_AddAB-type"/>
</dbReference>
<gene>
    <name evidence="2" type="ORF">GCM10008106_17690</name>
</gene>
<keyword evidence="3" id="KW-1185">Reference proteome</keyword>
<feature type="domain" description="PD-(D/E)XK endonuclease-like" evidence="1">
    <location>
        <begin position="654"/>
        <end position="947"/>
    </location>
</feature>
<dbReference type="InterPro" id="IPR011335">
    <property type="entry name" value="Restrct_endonuc-II-like"/>
</dbReference>
<dbReference type="SUPFAM" id="SSF52980">
    <property type="entry name" value="Restriction endonuclease-like"/>
    <property type="match status" value="1"/>
</dbReference>
<evidence type="ECO:0000313" key="2">
    <source>
        <dbReference type="EMBL" id="GHB36870.1"/>
    </source>
</evidence>
<accession>A0A8J3CY23</accession>
<reference evidence="2" key="2">
    <citation type="submission" date="2020-09" db="EMBL/GenBank/DDBJ databases">
        <authorList>
            <person name="Sun Q."/>
            <person name="Kim S."/>
        </authorList>
    </citation>
    <scope>NUCLEOTIDE SEQUENCE</scope>
    <source>
        <strain evidence="2">KCTC 23224</strain>
    </source>
</reference>
<dbReference type="InterPro" id="IPR011604">
    <property type="entry name" value="PDDEXK-like_dom_sf"/>
</dbReference>
<dbReference type="Pfam" id="PF12705">
    <property type="entry name" value="PDDEXK_1"/>
    <property type="match status" value="1"/>
</dbReference>
<evidence type="ECO:0000313" key="3">
    <source>
        <dbReference type="Proteomes" id="UP000642809"/>
    </source>
</evidence>
<dbReference type="Gene3D" id="3.40.50.300">
    <property type="entry name" value="P-loop containing nucleotide triphosphate hydrolases"/>
    <property type="match status" value="1"/>
</dbReference>
<sequence>MNSFLKDTAAQVLNSGRDLSQVVVVLPNRRAGLFFVKYLEELIDKPTWMPEVKTIEQVFSGIAGQRAADDLTLIFELYDVYQQLQSEAETFDRFYFWGELILKDFNDLDQFLADAKLVYRNLSEIKAIESDLSFLTEEQVALISQFWKSFQAQKPEEKERFLRFWQILEKLYEQFNAQLDVLGLAYGGKVYRKAVSKLPELSKPEKHYVFIGFNAFTLAEEKLIKHFIKNFGAEVFWDVDAYYIEDKRQESGLFFRDYIKDPVLGPTFPEELPKTIESKSAVIHTYAIPLKINQANVVGKLLERVSADESLDETVVILPDEQLLFPLLHVLPDNVDKLNVTMGYPIRNAPVYAFLDAILDLQRYIKVKEGKVTFYHKQVLDLLAFPYLAEANPEFTKELKSTIQTNNLIEISLDQLHAGGGLFQEVFQKVASNDLVSYLGKLMQLLAQQLKEDSIQSSYLFQAYKQLNRIQEVLSDHRLGNLSLEFFLKLFRQLFQEVRLPFEGEPLQGLQVMGVLESRNLDFRRVIICDVNEGSFPPGGGINSMIPHNLRRAIGLPVQEQNDAIYAYTFYRLLHRAEEVHLIFSTASDQGKSGEMSRFLQQMQIELGVARPQVQLLSADLSSGKEITVRKDAAILSKLSEYWKSSPAKEFNRSLSASAINSYLDCRLRFYLRYVAGLKEQEEVAADVDAGVFGTILHRAIELLYLPEGDQAPKLITPHELNRIQPTIATAVDKAIREFYHVEKDEDFVPSGQMQIVREIFIEYIQGIVAYDSEGGDFTVLGLEQQHTTYIPIEVEGRGEEVRLYGLIDRVDEKDGIIRLLDYKTGKDEKNFTTIPSLFDREDNKRNKAAMQTILYAYFYQFTNPSNQQPLKPGLFNVKEIFKDDFNPFLIMGEGKLKSEVENYLELSEEFEQGLSSLLSELFDPAVPFDQTADVDKCRYCAFKEMCGR</sequence>
<dbReference type="Gene3D" id="3.90.320.10">
    <property type="match status" value="1"/>
</dbReference>
<dbReference type="SUPFAM" id="SSF52540">
    <property type="entry name" value="P-loop containing nucleoside triphosphate hydrolases"/>
    <property type="match status" value="1"/>
</dbReference>
<dbReference type="Proteomes" id="UP000642809">
    <property type="component" value="Unassembled WGS sequence"/>
</dbReference>